<reference evidence="2" key="1">
    <citation type="submission" date="2016-10" db="EMBL/GenBank/DDBJ databases">
        <title>Sequence of Gallionella enrichment culture.</title>
        <authorList>
            <person name="Poehlein A."/>
            <person name="Muehling M."/>
            <person name="Daniel R."/>
        </authorList>
    </citation>
    <scope>NUCLEOTIDE SEQUENCE</scope>
</reference>
<name>A0A1J5PD31_9ZZZZ</name>
<comment type="caution">
    <text evidence="2">The sequence shown here is derived from an EMBL/GenBank/DDBJ whole genome shotgun (WGS) entry which is preliminary data.</text>
</comment>
<sequence>MNDHAGERVGQHRLQAVTHLDADLALGRSDQEQHAVVLGLGADAPGATQLVAVVLDLVALQARDGGDHQLVTGLGLQLGKPTGQLLGRLRRQHMGVIDDPPGQGREFRRGQGRPGQGQEAQDREDERPPRSLEHDH</sequence>
<proteinExistence type="predicted"/>
<dbReference type="EMBL" id="MLJW01007345">
    <property type="protein sequence ID" value="OIQ65412.1"/>
    <property type="molecule type" value="Genomic_DNA"/>
</dbReference>
<dbReference type="AlphaFoldDB" id="A0A1J5PD31"/>
<gene>
    <name evidence="2" type="ORF">GALL_530280</name>
</gene>
<evidence type="ECO:0000256" key="1">
    <source>
        <dbReference type="SAM" id="MobiDB-lite"/>
    </source>
</evidence>
<accession>A0A1J5PD31</accession>
<feature type="region of interest" description="Disordered" evidence="1">
    <location>
        <begin position="92"/>
        <end position="136"/>
    </location>
</feature>
<evidence type="ECO:0000313" key="2">
    <source>
        <dbReference type="EMBL" id="OIQ65412.1"/>
    </source>
</evidence>
<feature type="compositionally biased region" description="Basic and acidic residues" evidence="1">
    <location>
        <begin position="120"/>
        <end position="136"/>
    </location>
</feature>
<organism evidence="2">
    <name type="scientific">mine drainage metagenome</name>
    <dbReference type="NCBI Taxonomy" id="410659"/>
    <lineage>
        <taxon>unclassified sequences</taxon>
        <taxon>metagenomes</taxon>
        <taxon>ecological metagenomes</taxon>
    </lineage>
</organism>
<protein>
    <submittedName>
        <fullName evidence="2">Uncharacterized protein</fullName>
    </submittedName>
</protein>